<dbReference type="AlphaFoldDB" id="H3SAD3"/>
<dbReference type="STRING" id="1131935.PDENDC454_02330"/>
<dbReference type="Pfam" id="PF03374">
    <property type="entry name" value="ANT"/>
    <property type="match status" value="1"/>
</dbReference>
<name>H3SAD3_9BACL</name>
<protein>
    <submittedName>
        <fullName evidence="3">Prophage LambdaSa1, antirepressor</fullName>
    </submittedName>
</protein>
<dbReference type="PATRIC" id="fig|1131935.3.peg.462"/>
<evidence type="ECO:0000259" key="2">
    <source>
        <dbReference type="Pfam" id="PF08346"/>
    </source>
</evidence>
<dbReference type="OrthoDB" id="9812611at2"/>
<dbReference type="PANTHER" id="PTHR36180:SF1">
    <property type="entry name" value="ANTA_ANTB ANTIREPRESSOR DOMAIN-CONTAINING PROTEIN"/>
    <property type="match status" value="1"/>
</dbReference>
<dbReference type="GO" id="GO:0003677">
    <property type="term" value="F:DNA binding"/>
    <property type="evidence" value="ECO:0007669"/>
    <property type="project" value="InterPro"/>
</dbReference>
<reference evidence="3 4" key="1">
    <citation type="journal article" date="2012" name="J. Bacteriol.">
        <title>Genome Sequence of the Pattern-Forming Social Bacterium Paenibacillus dendritiformis C454 Chiral Morphotype.</title>
        <authorList>
            <person name="Sirota-Madi A."/>
            <person name="Olender T."/>
            <person name="Helman Y."/>
            <person name="Brainis I."/>
            <person name="Finkelshtein A."/>
            <person name="Roth D."/>
            <person name="Hagai E."/>
            <person name="Leshkowitz D."/>
            <person name="Brodsky L."/>
            <person name="Galatenko V."/>
            <person name="Nikolaev V."/>
            <person name="Gutnick D.L."/>
            <person name="Lancet D."/>
            <person name="Ben-Jacob E."/>
        </authorList>
    </citation>
    <scope>NUCLEOTIDE SEQUENCE [LARGE SCALE GENOMIC DNA]</scope>
    <source>
        <strain evidence="3 4">C454</strain>
    </source>
</reference>
<dbReference type="RefSeq" id="WP_006674974.1">
    <property type="nucleotide sequence ID" value="NZ_AHKH01000004.1"/>
</dbReference>
<feature type="domain" description="AntA/AntB antirepressor" evidence="2">
    <location>
        <begin position="17"/>
        <end position="86"/>
    </location>
</feature>
<gene>
    <name evidence="3" type="ORF">PDENDC454_02330</name>
</gene>
<dbReference type="PANTHER" id="PTHR36180">
    <property type="entry name" value="DNA-BINDING PROTEIN-RELATED-RELATED"/>
    <property type="match status" value="1"/>
</dbReference>
<proteinExistence type="predicted"/>
<dbReference type="InterPro" id="IPR005039">
    <property type="entry name" value="Ant_C"/>
</dbReference>
<comment type="caution">
    <text evidence="3">The sequence shown here is derived from an EMBL/GenBank/DDBJ whole genome shotgun (WGS) entry which is preliminary data.</text>
</comment>
<accession>H3SAD3</accession>
<feature type="domain" description="Antirepressor protein C-terminal" evidence="1">
    <location>
        <begin position="133"/>
        <end position="232"/>
    </location>
</feature>
<evidence type="ECO:0000259" key="1">
    <source>
        <dbReference type="Pfam" id="PF03374"/>
    </source>
</evidence>
<evidence type="ECO:0000313" key="3">
    <source>
        <dbReference type="EMBL" id="EHQ63936.1"/>
    </source>
</evidence>
<keyword evidence="4" id="KW-1185">Reference proteome</keyword>
<dbReference type="Pfam" id="PF08346">
    <property type="entry name" value="AntA"/>
    <property type="match status" value="1"/>
</dbReference>
<sequence>MNDLIPTQSNEQGNLLVSGRDLHEFLEVKTRYNDWIVRMIEYGFTESIDFVTVTQKRVTAQGNESTYIDHHIKIEMAKEISMIQRNEKGKQARQYFLELERRWNSPEMVIKRAHEYLERKVAALTTDNLVLTQQVHELQPKASYYDMVLQNKSLLSVSKIAKDYGLSARALNQKLYELGVQYKQGDIWLLYAKYQDKGYTQTTTHVIDADKSRVSTKWTQKGRLFIYDLLKQEGILPIIEREAAS</sequence>
<evidence type="ECO:0000313" key="4">
    <source>
        <dbReference type="Proteomes" id="UP000003900"/>
    </source>
</evidence>
<organism evidence="3 4">
    <name type="scientific">Paenibacillus dendritiformis C454</name>
    <dbReference type="NCBI Taxonomy" id="1131935"/>
    <lineage>
        <taxon>Bacteria</taxon>
        <taxon>Bacillati</taxon>
        <taxon>Bacillota</taxon>
        <taxon>Bacilli</taxon>
        <taxon>Bacillales</taxon>
        <taxon>Paenibacillaceae</taxon>
        <taxon>Paenibacillus</taxon>
    </lineage>
</organism>
<dbReference type="EMBL" id="AHKH01000004">
    <property type="protein sequence ID" value="EHQ63936.1"/>
    <property type="molecule type" value="Genomic_DNA"/>
</dbReference>
<dbReference type="Proteomes" id="UP000003900">
    <property type="component" value="Unassembled WGS sequence"/>
</dbReference>
<dbReference type="InterPro" id="IPR013557">
    <property type="entry name" value="AntA/B_antirep"/>
</dbReference>